<evidence type="ECO:0000256" key="1">
    <source>
        <dbReference type="ARBA" id="ARBA00004141"/>
    </source>
</evidence>
<evidence type="ECO:0000256" key="3">
    <source>
        <dbReference type="ARBA" id="ARBA00022989"/>
    </source>
</evidence>
<keyword evidence="4" id="KW-0472">Membrane</keyword>
<protein>
    <submittedName>
        <fullName evidence="5">Glycerol-3-phosphate transporter 4</fullName>
    </submittedName>
</protein>
<dbReference type="EMBL" id="JBFOLJ010000003">
    <property type="protein sequence ID" value="KAL2548350.1"/>
    <property type="molecule type" value="Genomic_DNA"/>
</dbReference>
<comment type="caution">
    <text evidence="5">The sequence shown here is derived from an EMBL/GenBank/DDBJ whole genome shotgun (WGS) entry which is preliminary data.</text>
</comment>
<accession>A0ABD1WFY7</accession>
<reference evidence="6" key="1">
    <citation type="submission" date="2024-07" db="EMBL/GenBank/DDBJ databases">
        <title>Two chromosome-level genome assemblies of Korean endemic species Abeliophyllum distichum and Forsythia ovata (Oleaceae).</title>
        <authorList>
            <person name="Jang H."/>
        </authorList>
    </citation>
    <scope>NUCLEOTIDE SEQUENCE [LARGE SCALE GENOMIC DNA]</scope>
</reference>
<name>A0ABD1WFY7_9LAMI</name>
<dbReference type="GO" id="GO:0016020">
    <property type="term" value="C:membrane"/>
    <property type="evidence" value="ECO:0007669"/>
    <property type="project" value="UniProtKB-SubCell"/>
</dbReference>
<keyword evidence="2" id="KW-0812">Transmembrane</keyword>
<evidence type="ECO:0000256" key="2">
    <source>
        <dbReference type="ARBA" id="ARBA00022692"/>
    </source>
</evidence>
<keyword evidence="6" id="KW-1185">Reference proteome</keyword>
<evidence type="ECO:0000313" key="5">
    <source>
        <dbReference type="EMBL" id="KAL2548350.1"/>
    </source>
</evidence>
<evidence type="ECO:0000256" key="4">
    <source>
        <dbReference type="ARBA" id="ARBA00023136"/>
    </source>
</evidence>
<dbReference type="AlphaFoldDB" id="A0ABD1WFY7"/>
<dbReference type="Proteomes" id="UP001604277">
    <property type="component" value="Unassembled WGS sequence"/>
</dbReference>
<proteinExistence type="predicted"/>
<gene>
    <name evidence="5" type="ORF">Fot_09880</name>
</gene>
<comment type="subcellular location">
    <subcellularLocation>
        <location evidence="1">Membrane</location>
        <topology evidence="1">Multi-pass membrane protein</topology>
    </subcellularLocation>
</comment>
<evidence type="ECO:0000313" key="6">
    <source>
        <dbReference type="Proteomes" id="UP001604277"/>
    </source>
</evidence>
<keyword evidence="3" id="KW-1133">Transmembrane helix</keyword>
<organism evidence="5 6">
    <name type="scientific">Forsythia ovata</name>
    <dbReference type="NCBI Taxonomy" id="205694"/>
    <lineage>
        <taxon>Eukaryota</taxon>
        <taxon>Viridiplantae</taxon>
        <taxon>Streptophyta</taxon>
        <taxon>Embryophyta</taxon>
        <taxon>Tracheophyta</taxon>
        <taxon>Spermatophyta</taxon>
        <taxon>Magnoliopsida</taxon>
        <taxon>eudicotyledons</taxon>
        <taxon>Gunneridae</taxon>
        <taxon>Pentapetalae</taxon>
        <taxon>asterids</taxon>
        <taxon>lamiids</taxon>
        <taxon>Lamiales</taxon>
        <taxon>Oleaceae</taxon>
        <taxon>Forsythieae</taxon>
        <taxon>Forsythia</taxon>
    </lineage>
</organism>
<dbReference type="PANTHER" id="PTHR43184:SF12">
    <property type="entry name" value="SUGAR PHOSPHATE EXCHANGER 3"/>
    <property type="match status" value="1"/>
</dbReference>
<sequence length="113" mass="12757">MSMDIINPMRNNPPGILLLRSIRGNDWSLTSYRYMVLLITFIAYTAYHASRKPSSIVKSVLDPDPNNNSNRILPWPVGDLFIGKEVMVANTSIDAGRFRKNKGWEPFNGEDGT</sequence>
<dbReference type="PANTHER" id="PTHR43184">
    <property type="entry name" value="MAJOR FACILITATOR SUPERFAMILY TRANSPORTER 16, ISOFORM B"/>
    <property type="match status" value="1"/>
</dbReference>